<dbReference type="Gene3D" id="3.30.565.10">
    <property type="entry name" value="Histidine kinase-like ATPase, C-terminal domain"/>
    <property type="match status" value="1"/>
</dbReference>
<evidence type="ECO:0000256" key="3">
    <source>
        <dbReference type="ARBA" id="ARBA00023204"/>
    </source>
</evidence>
<protein>
    <submittedName>
        <fullName evidence="5">DNA mismatch repair endonuclease MutL</fullName>
    </submittedName>
</protein>
<evidence type="ECO:0000259" key="4">
    <source>
        <dbReference type="SMART" id="SM01340"/>
    </source>
</evidence>
<evidence type="ECO:0000256" key="2">
    <source>
        <dbReference type="ARBA" id="ARBA00022763"/>
    </source>
</evidence>
<dbReference type="NCBIfam" id="TIGR00585">
    <property type="entry name" value="mutl"/>
    <property type="match status" value="1"/>
</dbReference>
<proteinExistence type="inferred from homology"/>
<evidence type="ECO:0000256" key="1">
    <source>
        <dbReference type="ARBA" id="ARBA00006082"/>
    </source>
</evidence>
<dbReference type="InterPro" id="IPR038973">
    <property type="entry name" value="MutL/Mlh/Pms-like"/>
</dbReference>
<dbReference type="CDD" id="cd16926">
    <property type="entry name" value="HATPase_MutL-MLH-PMS-like"/>
    <property type="match status" value="1"/>
</dbReference>
<dbReference type="FunFam" id="3.30.565.10:FF:000003">
    <property type="entry name" value="DNA mismatch repair endonuclease MutL"/>
    <property type="match status" value="1"/>
</dbReference>
<dbReference type="Pfam" id="PF01119">
    <property type="entry name" value="DNA_mis_repair"/>
    <property type="match status" value="1"/>
</dbReference>
<dbReference type="GO" id="GO:0140664">
    <property type="term" value="F:ATP-dependent DNA damage sensor activity"/>
    <property type="evidence" value="ECO:0007669"/>
    <property type="project" value="InterPro"/>
</dbReference>
<comment type="similarity">
    <text evidence="1">Belongs to the DNA mismatch repair MutL/HexB family.</text>
</comment>
<dbReference type="InterPro" id="IPR002099">
    <property type="entry name" value="MutL/Mlh/PMS"/>
</dbReference>
<dbReference type="PANTHER" id="PTHR10073:SF12">
    <property type="entry name" value="DNA MISMATCH REPAIR PROTEIN MLH1"/>
    <property type="match status" value="1"/>
</dbReference>
<dbReference type="GO" id="GO:0004519">
    <property type="term" value="F:endonuclease activity"/>
    <property type="evidence" value="ECO:0007669"/>
    <property type="project" value="UniProtKB-KW"/>
</dbReference>
<dbReference type="GO" id="GO:0032300">
    <property type="term" value="C:mismatch repair complex"/>
    <property type="evidence" value="ECO:0007669"/>
    <property type="project" value="InterPro"/>
</dbReference>
<comment type="caution">
    <text evidence="5">The sequence shown here is derived from an EMBL/GenBank/DDBJ whole genome shotgun (WGS) entry which is preliminary data.</text>
</comment>
<name>A0A354YVW8_9FIRM</name>
<dbReference type="CDD" id="cd00782">
    <property type="entry name" value="MutL_Trans"/>
    <property type="match status" value="1"/>
</dbReference>
<dbReference type="Gene3D" id="3.30.230.10">
    <property type="match status" value="1"/>
</dbReference>
<evidence type="ECO:0000313" key="6">
    <source>
        <dbReference type="Proteomes" id="UP000263273"/>
    </source>
</evidence>
<dbReference type="GO" id="GO:0030983">
    <property type="term" value="F:mismatched DNA binding"/>
    <property type="evidence" value="ECO:0007669"/>
    <property type="project" value="InterPro"/>
</dbReference>
<gene>
    <name evidence="5" type="primary">mutL</name>
    <name evidence="5" type="ORF">DDZ44_05335</name>
</gene>
<dbReference type="SUPFAM" id="SSF54211">
    <property type="entry name" value="Ribosomal protein S5 domain 2-like"/>
    <property type="match status" value="1"/>
</dbReference>
<dbReference type="InterPro" id="IPR013507">
    <property type="entry name" value="DNA_mismatch_S5_2-like"/>
</dbReference>
<dbReference type="InterPro" id="IPR036890">
    <property type="entry name" value="HATPase_C_sf"/>
</dbReference>
<dbReference type="GO" id="GO:0016887">
    <property type="term" value="F:ATP hydrolysis activity"/>
    <property type="evidence" value="ECO:0007669"/>
    <property type="project" value="InterPro"/>
</dbReference>
<dbReference type="GO" id="GO:0005524">
    <property type="term" value="F:ATP binding"/>
    <property type="evidence" value="ECO:0007669"/>
    <property type="project" value="InterPro"/>
</dbReference>
<accession>A0A354YVW8</accession>
<dbReference type="AlphaFoldDB" id="A0A354YVW8"/>
<dbReference type="PROSITE" id="PS00058">
    <property type="entry name" value="DNA_MISMATCH_REPAIR_1"/>
    <property type="match status" value="1"/>
</dbReference>
<dbReference type="PANTHER" id="PTHR10073">
    <property type="entry name" value="DNA MISMATCH REPAIR PROTEIN MLH, PMS, MUTL"/>
    <property type="match status" value="1"/>
</dbReference>
<feature type="domain" description="DNA mismatch repair protein S5" evidence="4">
    <location>
        <begin position="207"/>
        <end position="325"/>
    </location>
</feature>
<reference evidence="5 6" key="1">
    <citation type="journal article" date="2018" name="Nat. Biotechnol.">
        <title>A standardized bacterial taxonomy based on genome phylogeny substantially revises the tree of life.</title>
        <authorList>
            <person name="Parks D.H."/>
            <person name="Chuvochina M."/>
            <person name="Waite D.W."/>
            <person name="Rinke C."/>
            <person name="Skarshewski A."/>
            <person name="Chaumeil P.A."/>
            <person name="Hugenholtz P."/>
        </authorList>
    </citation>
    <scope>NUCLEOTIDE SEQUENCE [LARGE SCALE GENOMIC DNA]</scope>
    <source>
        <strain evidence="5">UBA10948</strain>
    </source>
</reference>
<dbReference type="InterPro" id="IPR014721">
    <property type="entry name" value="Ribsml_uS5_D2-typ_fold_subgr"/>
</dbReference>
<dbReference type="InterPro" id="IPR020568">
    <property type="entry name" value="Ribosomal_Su5_D2-typ_SF"/>
</dbReference>
<dbReference type="SMART" id="SM01340">
    <property type="entry name" value="DNA_mis_repair"/>
    <property type="match status" value="1"/>
</dbReference>
<keyword evidence="5" id="KW-0378">Hydrolase</keyword>
<keyword evidence="5" id="KW-0255">Endonuclease</keyword>
<keyword evidence="3" id="KW-0234">DNA repair</keyword>
<keyword evidence="5" id="KW-0540">Nuclease</keyword>
<dbReference type="Pfam" id="PF13589">
    <property type="entry name" value="HATPase_c_3"/>
    <property type="match status" value="1"/>
</dbReference>
<dbReference type="GO" id="GO:0006298">
    <property type="term" value="P:mismatch repair"/>
    <property type="evidence" value="ECO:0007669"/>
    <property type="project" value="InterPro"/>
</dbReference>
<evidence type="ECO:0000313" key="5">
    <source>
        <dbReference type="EMBL" id="HBK53339.1"/>
    </source>
</evidence>
<organism evidence="5 6">
    <name type="scientific">Syntrophomonas wolfei</name>
    <dbReference type="NCBI Taxonomy" id="863"/>
    <lineage>
        <taxon>Bacteria</taxon>
        <taxon>Bacillati</taxon>
        <taxon>Bacillota</taxon>
        <taxon>Clostridia</taxon>
        <taxon>Eubacteriales</taxon>
        <taxon>Syntrophomonadaceae</taxon>
        <taxon>Syntrophomonas</taxon>
    </lineage>
</organism>
<feature type="non-terminal residue" evidence="5">
    <location>
        <position position="325"/>
    </location>
</feature>
<dbReference type="SUPFAM" id="SSF55874">
    <property type="entry name" value="ATPase domain of HSP90 chaperone/DNA topoisomerase II/histidine kinase"/>
    <property type="match status" value="1"/>
</dbReference>
<sequence length="325" mass="36037">MAIKLLDDNVINKIAAGEVIERPASVVKELLENAIDAASRNIAVKISGAGLDSIEVADDGEGISMEELPLAFLRHATSKIENEGDLLRIMSMGFRGEALPSIASVARMDIYSKKEKQDGIHCFIEGGKILDLEYFPCPEGSKIIVSDLFFNTPARKKFLRSPVTEGNNAYELVIKYALARPDIAISFSNEKRQLFRTPGNGSLNDAVIAIFGRDFLEPLIPVKWEGLSLGISGLISPPGVARMNRKRQLIFVNQRPVRSPLLYRALDEGYRGLLLAREQPLVILQISLAPDSIDVNVHPQKSEVRFRDEQSIFRSLRGLLRDTLN</sequence>
<keyword evidence="2" id="KW-0227">DNA damage</keyword>
<dbReference type="STRING" id="378794.GCA_001570625_01150"/>
<dbReference type="Proteomes" id="UP000263273">
    <property type="component" value="Unassembled WGS sequence"/>
</dbReference>
<dbReference type="InterPro" id="IPR014762">
    <property type="entry name" value="DNA_mismatch_repair_CS"/>
</dbReference>
<dbReference type="EMBL" id="DNZF01000117">
    <property type="protein sequence ID" value="HBK53339.1"/>
    <property type="molecule type" value="Genomic_DNA"/>
</dbReference>